<evidence type="ECO:0000256" key="2">
    <source>
        <dbReference type="ARBA" id="ARBA00022692"/>
    </source>
</evidence>
<keyword evidence="4 5" id="KW-0472">Membrane</keyword>
<evidence type="ECO:0000313" key="6">
    <source>
        <dbReference type="EMBL" id="QTL96970.1"/>
    </source>
</evidence>
<keyword evidence="5" id="KW-0975">Bacterial flagellum</keyword>
<keyword evidence="2 5" id="KW-0812">Transmembrane</keyword>
<comment type="subcellular location">
    <subcellularLocation>
        <location evidence="5">Cell membrane</location>
    </subcellularLocation>
    <subcellularLocation>
        <location evidence="5">Bacterial flagellum basal body</location>
    </subcellularLocation>
</comment>
<dbReference type="AlphaFoldDB" id="A0A8A7K721"/>
<evidence type="ECO:0000256" key="5">
    <source>
        <dbReference type="RuleBase" id="RU362064"/>
    </source>
</evidence>
<keyword evidence="6" id="KW-0282">Flagellum</keyword>
<reference evidence="6" key="1">
    <citation type="submission" date="2019-12" db="EMBL/GenBank/DDBJ databases">
        <authorList>
            <person name="zhang j."/>
            <person name="sun C.M."/>
        </authorList>
    </citation>
    <scope>NUCLEOTIDE SEQUENCE</scope>
    <source>
        <strain evidence="6">NS-1</strain>
    </source>
</reference>
<dbReference type="InterPro" id="IPR022781">
    <property type="entry name" value="Flagellar_biosynth_FliO"/>
</dbReference>
<keyword evidence="7" id="KW-1185">Reference proteome</keyword>
<proteinExistence type="inferred from homology"/>
<keyword evidence="6" id="KW-0966">Cell projection</keyword>
<gene>
    <name evidence="6" type="primary">fliO</name>
    <name evidence="6" type="ORF">GM661_02745</name>
</gene>
<keyword evidence="6" id="KW-0969">Cilium</keyword>
<dbReference type="Proteomes" id="UP000665020">
    <property type="component" value="Chromosome"/>
</dbReference>
<feature type="transmembrane region" description="Helical" evidence="5">
    <location>
        <begin position="12"/>
        <end position="28"/>
    </location>
</feature>
<organism evidence="6 7">
    <name type="scientific">Iocasia fonsfrigidae</name>
    <dbReference type="NCBI Taxonomy" id="2682810"/>
    <lineage>
        <taxon>Bacteria</taxon>
        <taxon>Bacillati</taxon>
        <taxon>Bacillota</taxon>
        <taxon>Clostridia</taxon>
        <taxon>Halanaerobiales</taxon>
        <taxon>Halanaerobiaceae</taxon>
        <taxon>Iocasia</taxon>
    </lineage>
</organism>
<dbReference type="GO" id="GO:0044781">
    <property type="term" value="P:bacterial-type flagellum organization"/>
    <property type="evidence" value="ECO:0007669"/>
    <property type="project" value="UniProtKB-UniRule"/>
</dbReference>
<evidence type="ECO:0000256" key="3">
    <source>
        <dbReference type="ARBA" id="ARBA00022989"/>
    </source>
</evidence>
<dbReference type="GO" id="GO:0009425">
    <property type="term" value="C:bacterial-type flagellum basal body"/>
    <property type="evidence" value="ECO:0007669"/>
    <property type="project" value="UniProtKB-SubCell"/>
</dbReference>
<dbReference type="NCBIfam" id="TIGR03500">
    <property type="entry name" value="FliO_TIGR"/>
    <property type="match status" value="1"/>
</dbReference>
<sequence>MNIPWEIAKISFYLLLVLGLIYLLAYFLKNNISRSGKGKQIKVIEQVYLSPKKSLALITVHNTIFLISNSNEKVSVLKTWDSKDFPELKDEMGKRASFKEYFQQIINDNRRGSDD</sequence>
<evidence type="ECO:0000313" key="7">
    <source>
        <dbReference type="Proteomes" id="UP000665020"/>
    </source>
</evidence>
<dbReference type="Pfam" id="PF04347">
    <property type="entry name" value="FliO"/>
    <property type="match status" value="1"/>
</dbReference>
<dbReference type="GO" id="GO:0005886">
    <property type="term" value="C:plasma membrane"/>
    <property type="evidence" value="ECO:0007669"/>
    <property type="project" value="UniProtKB-SubCell"/>
</dbReference>
<dbReference type="RefSeq" id="WP_230868638.1">
    <property type="nucleotide sequence ID" value="NZ_CP046640.1"/>
</dbReference>
<comment type="similarity">
    <text evidence="5">Belongs to the FliO/MopB family.</text>
</comment>
<keyword evidence="3 5" id="KW-1133">Transmembrane helix</keyword>
<dbReference type="EMBL" id="CP046640">
    <property type="protein sequence ID" value="QTL96970.1"/>
    <property type="molecule type" value="Genomic_DNA"/>
</dbReference>
<protein>
    <recommendedName>
        <fullName evidence="5">Flagellar protein</fullName>
    </recommendedName>
</protein>
<keyword evidence="1 5" id="KW-1003">Cell membrane</keyword>
<dbReference type="KEGG" id="ifn:GM661_02745"/>
<evidence type="ECO:0000256" key="4">
    <source>
        <dbReference type="ARBA" id="ARBA00023136"/>
    </source>
</evidence>
<name>A0A8A7K721_9FIRM</name>
<evidence type="ECO:0000256" key="1">
    <source>
        <dbReference type="ARBA" id="ARBA00022475"/>
    </source>
</evidence>
<accession>A0A8A7K721</accession>